<keyword evidence="6 7" id="KW-0472">Membrane</keyword>
<gene>
    <name evidence="11" type="ORF">DF037_14325</name>
    <name evidence="10" type="ORF">QZM56_03140</name>
</gene>
<dbReference type="InterPro" id="IPR051447">
    <property type="entry name" value="Lipoprotein-release_system"/>
</dbReference>
<dbReference type="GO" id="GO:0044874">
    <property type="term" value="P:lipoprotein localization to outer membrane"/>
    <property type="evidence" value="ECO:0007669"/>
    <property type="project" value="TreeGrafter"/>
</dbReference>
<dbReference type="EMBL" id="QTQX01000008">
    <property type="protein sequence ID" value="RQT29140.1"/>
    <property type="molecule type" value="Genomic_DNA"/>
</dbReference>
<evidence type="ECO:0000256" key="1">
    <source>
        <dbReference type="ARBA" id="ARBA00004651"/>
    </source>
</evidence>
<dbReference type="KEGG" id="bcon:NL30_34860"/>
<proteinExistence type="inferred from homology"/>
<evidence type="ECO:0000256" key="4">
    <source>
        <dbReference type="ARBA" id="ARBA00022692"/>
    </source>
</evidence>
<dbReference type="GO" id="GO:0098797">
    <property type="term" value="C:plasma membrane protein complex"/>
    <property type="evidence" value="ECO:0007669"/>
    <property type="project" value="TreeGrafter"/>
</dbReference>
<comment type="caution">
    <text evidence="11">The sequence shown here is derived from an EMBL/GenBank/DDBJ whole genome shotgun (WGS) entry which is preliminary data.</text>
</comment>
<keyword evidence="4 7" id="KW-0812">Transmembrane</keyword>
<evidence type="ECO:0000256" key="6">
    <source>
        <dbReference type="ARBA" id="ARBA00023136"/>
    </source>
</evidence>
<comment type="subcellular location">
    <subcellularLocation>
        <location evidence="1">Cell membrane</location>
        <topology evidence="1">Multi-pass membrane protein</topology>
    </subcellularLocation>
</comment>
<organism evidence="11 12">
    <name type="scientific">Burkholderia contaminans</name>
    <dbReference type="NCBI Taxonomy" id="488447"/>
    <lineage>
        <taxon>Bacteria</taxon>
        <taxon>Pseudomonadati</taxon>
        <taxon>Pseudomonadota</taxon>
        <taxon>Betaproteobacteria</taxon>
        <taxon>Burkholderiales</taxon>
        <taxon>Burkholderiaceae</taxon>
        <taxon>Burkholderia</taxon>
        <taxon>Burkholderia cepacia complex</taxon>
    </lineage>
</organism>
<dbReference type="AlphaFoldDB" id="A0A0G3Z3Z2"/>
<accession>A0A1C8ZMH7</accession>
<protein>
    <submittedName>
        <fullName evidence="11">ABC transporter permease</fullName>
    </submittedName>
    <submittedName>
        <fullName evidence="10">FtsX-like permease family protein</fullName>
    </submittedName>
</protein>
<dbReference type="Pfam" id="PF02687">
    <property type="entry name" value="FtsX"/>
    <property type="match status" value="1"/>
</dbReference>
<evidence type="ECO:0000256" key="5">
    <source>
        <dbReference type="ARBA" id="ARBA00022989"/>
    </source>
</evidence>
<dbReference type="RefSeq" id="WP_047853209.1">
    <property type="nucleotide sequence ID" value="NZ_CABVQL010000004.1"/>
</dbReference>
<evidence type="ECO:0000313" key="10">
    <source>
        <dbReference type="EMBL" id="MDN7563494.1"/>
    </source>
</evidence>
<feature type="transmembrane region" description="Helical" evidence="7">
    <location>
        <begin position="271"/>
        <end position="295"/>
    </location>
</feature>
<reference evidence="11 12" key="1">
    <citation type="submission" date="2018-08" db="EMBL/GenBank/DDBJ databases">
        <title>Comparative analysis of Burkholderia isolates from Puerto Rico.</title>
        <authorList>
            <person name="Hall C."/>
            <person name="Sahl J."/>
            <person name="Wagner D."/>
        </authorList>
    </citation>
    <scope>NUCLEOTIDE SEQUENCE [LARGE SCALE GENOMIC DNA]</scope>
    <source>
        <strain evidence="11 12">Bp9001</strain>
    </source>
</reference>
<sequence>MNWSTFAWRNLWRNKRRTVLTMAMIGVAAFASSLALGYVIATFDAVREGSIDSGVGHVQVLHHGYLDLIGERPLQYGLTADEQATATHAIAALPGVATTARGIDFDGLISNGDLSYGFVGEGIEPNREPPGFFDYHTVLSGRYLSPTNAGTEVVVGAELARKLGVHVGSVVQLMASTAHGGINATDAQIVGVMSTGNKDVDERIVNVTFTAAQALLRTDRASRIAVFLSDTAHTPAAAATLRAALPALDVKTWDQLVSLYHQVVALYKNQFSVFGAILCLTILLSMSNWILMSIVERRREISTLRALGVPAATVRGVLIQETAFLGLLGAAAGIAVALLTMVALNHAQIHLPPPPGRVKSILLEFTVSPAAVAAVEGAFVVLGVAAALLATLGLAKRNILEGLAP</sequence>
<reference evidence="10" key="2">
    <citation type="submission" date="2023-07" db="EMBL/GenBank/DDBJ databases">
        <title>A collection of bacterial strains from the Burkholderia cepacia Research Laboratory and Repository.</title>
        <authorList>
            <person name="Lipuma J."/>
            <person name="Spilker T."/>
            <person name="Caverly L."/>
        </authorList>
    </citation>
    <scope>NUCLEOTIDE SEQUENCE</scope>
    <source>
        <strain evidence="10">AU44979</strain>
    </source>
</reference>
<feature type="transmembrane region" description="Helical" evidence="7">
    <location>
        <begin position="324"/>
        <end position="347"/>
    </location>
</feature>
<dbReference type="Pfam" id="PF12704">
    <property type="entry name" value="MacB_PCD"/>
    <property type="match status" value="1"/>
</dbReference>
<accession>A0A0G3Z3Z2</accession>
<comment type="similarity">
    <text evidence="2">Belongs to the ABC-4 integral membrane protein family. LolC/E subfamily.</text>
</comment>
<keyword evidence="5 7" id="KW-1133">Transmembrane helix</keyword>
<evidence type="ECO:0000313" key="12">
    <source>
        <dbReference type="Proteomes" id="UP000269271"/>
    </source>
</evidence>
<name>A0A0G3Z3Z2_9BURK</name>
<keyword evidence="3" id="KW-1003">Cell membrane</keyword>
<dbReference type="Proteomes" id="UP000269271">
    <property type="component" value="Unassembled WGS sequence"/>
</dbReference>
<evidence type="ECO:0000259" key="9">
    <source>
        <dbReference type="Pfam" id="PF12704"/>
    </source>
</evidence>
<dbReference type="PANTHER" id="PTHR30489:SF0">
    <property type="entry name" value="LIPOPROTEIN-RELEASING SYSTEM TRANSMEMBRANE PROTEIN LOLE"/>
    <property type="match status" value="1"/>
</dbReference>
<feature type="domain" description="ABC3 transporter permease C-terminal" evidence="8">
    <location>
        <begin position="273"/>
        <end position="399"/>
    </location>
</feature>
<dbReference type="Proteomes" id="UP001172109">
    <property type="component" value="Unassembled WGS sequence"/>
</dbReference>
<feature type="domain" description="MacB-like periplasmic core" evidence="9">
    <location>
        <begin position="18"/>
        <end position="243"/>
    </location>
</feature>
<dbReference type="PANTHER" id="PTHR30489">
    <property type="entry name" value="LIPOPROTEIN-RELEASING SYSTEM TRANSMEMBRANE PROTEIN LOLE"/>
    <property type="match status" value="1"/>
</dbReference>
<feature type="transmembrane region" description="Helical" evidence="7">
    <location>
        <begin position="367"/>
        <end position="395"/>
    </location>
</feature>
<evidence type="ECO:0000256" key="3">
    <source>
        <dbReference type="ARBA" id="ARBA00022475"/>
    </source>
</evidence>
<dbReference type="InterPro" id="IPR025857">
    <property type="entry name" value="MacB_PCD"/>
</dbReference>
<evidence type="ECO:0000313" key="11">
    <source>
        <dbReference type="EMBL" id="RQT29140.1"/>
    </source>
</evidence>
<dbReference type="EMBL" id="JAUJQS010000002">
    <property type="protein sequence ID" value="MDN7563494.1"/>
    <property type="molecule type" value="Genomic_DNA"/>
</dbReference>
<dbReference type="InterPro" id="IPR003838">
    <property type="entry name" value="ABC3_permease_C"/>
</dbReference>
<evidence type="ECO:0000259" key="8">
    <source>
        <dbReference type="Pfam" id="PF02687"/>
    </source>
</evidence>
<evidence type="ECO:0000256" key="2">
    <source>
        <dbReference type="ARBA" id="ARBA00005236"/>
    </source>
</evidence>
<evidence type="ECO:0000256" key="7">
    <source>
        <dbReference type="SAM" id="Phobius"/>
    </source>
</evidence>